<proteinExistence type="predicted"/>
<comment type="caution">
    <text evidence="7">The sequence shown here is derived from an EMBL/GenBank/DDBJ whole genome shotgun (WGS) entry which is preliminary data.</text>
</comment>
<keyword evidence="3 5" id="KW-0460">Magnesium</keyword>
<dbReference type="InterPro" id="IPR040442">
    <property type="entry name" value="Pyrv_kinase-like_dom_sf"/>
</dbReference>
<evidence type="ECO:0000256" key="2">
    <source>
        <dbReference type="ARBA" id="ARBA00022723"/>
    </source>
</evidence>
<dbReference type="GO" id="GO:0016829">
    <property type="term" value="F:lyase activity"/>
    <property type="evidence" value="ECO:0007669"/>
    <property type="project" value="UniProtKB-KW"/>
</dbReference>
<evidence type="ECO:0000256" key="3">
    <source>
        <dbReference type="ARBA" id="ARBA00022842"/>
    </source>
</evidence>
<dbReference type="PANTHER" id="PTHR32308">
    <property type="entry name" value="LYASE BETA SUBUNIT, PUTATIVE (AFU_ORTHOLOGUE AFUA_4G13030)-RELATED"/>
    <property type="match status" value="1"/>
</dbReference>
<comment type="cofactor">
    <cofactor evidence="1">
        <name>Mg(2+)</name>
        <dbReference type="ChEBI" id="CHEBI:18420"/>
    </cofactor>
</comment>
<keyword evidence="2 5" id="KW-0479">Metal-binding</keyword>
<dbReference type="PIRSF" id="PIRSF015582">
    <property type="entry name" value="Cit_lyase_B"/>
    <property type="match status" value="1"/>
</dbReference>
<evidence type="ECO:0000256" key="1">
    <source>
        <dbReference type="ARBA" id="ARBA00001946"/>
    </source>
</evidence>
<feature type="domain" description="HpcH/HpaI aldolase/citrate lyase" evidence="6">
    <location>
        <begin position="9"/>
        <end position="210"/>
    </location>
</feature>
<dbReference type="Gene3D" id="3.20.20.60">
    <property type="entry name" value="Phosphoenolpyruvate-binding domains"/>
    <property type="match status" value="1"/>
</dbReference>
<dbReference type="Proteomes" id="UP000562984">
    <property type="component" value="Unassembled WGS sequence"/>
</dbReference>
<dbReference type="GO" id="GO:0000287">
    <property type="term" value="F:magnesium ion binding"/>
    <property type="evidence" value="ECO:0007669"/>
    <property type="project" value="TreeGrafter"/>
</dbReference>
<evidence type="ECO:0000256" key="5">
    <source>
        <dbReference type="PIRSR" id="PIRSR015582-2"/>
    </source>
</evidence>
<dbReference type="Pfam" id="PF03328">
    <property type="entry name" value="HpcH_HpaI"/>
    <property type="match status" value="1"/>
</dbReference>
<evidence type="ECO:0000259" key="6">
    <source>
        <dbReference type="Pfam" id="PF03328"/>
    </source>
</evidence>
<sequence length="274" mass="28342">MSKRPALTYLYVPADRPDRVRKALASAADVVLIDLEDAVAPAHKAAARRALPELLDRVDRPSQVRVNAADTAWGAADLALVAELPTVVGVRIPKCANPAVVSAQIAGAGDRPAHLLLESALGVERAFELAQLPGVASLGLGEADLRADLGVTDDAGLDWARSRLVNACAAAGLPAPIMSVYTQLRDLAGLADSCRRGRARGFLGRAALHPAQLPVIRDAFIPSAGEISAARQLLAAGNGANALPDGRFVDEAVLRQARRTLALAGAPAAPPDPG</sequence>
<evidence type="ECO:0000256" key="4">
    <source>
        <dbReference type="PIRSR" id="PIRSR015582-1"/>
    </source>
</evidence>
<name>A0A849A4F7_9ACTN</name>
<feature type="binding site" evidence="4">
    <location>
        <position position="118"/>
    </location>
    <ligand>
        <name>substrate</name>
    </ligand>
</feature>
<accession>A0A849A4F7</accession>
<dbReference type="GO" id="GO:0006107">
    <property type="term" value="P:oxaloacetate metabolic process"/>
    <property type="evidence" value="ECO:0007669"/>
    <property type="project" value="TreeGrafter"/>
</dbReference>
<dbReference type="SUPFAM" id="SSF51621">
    <property type="entry name" value="Phosphoenolpyruvate/pyruvate domain"/>
    <property type="match status" value="1"/>
</dbReference>
<protein>
    <submittedName>
        <fullName evidence="7">CoA ester lyase</fullName>
    </submittedName>
</protein>
<keyword evidence="7" id="KW-0456">Lyase</keyword>
<dbReference type="InterPro" id="IPR005000">
    <property type="entry name" value="Aldolase/citrate-lyase_domain"/>
</dbReference>
<feature type="binding site" evidence="4">
    <location>
        <position position="65"/>
    </location>
    <ligand>
        <name>substrate</name>
    </ligand>
</feature>
<dbReference type="EMBL" id="JABEND010000001">
    <property type="protein sequence ID" value="NNG34213.1"/>
    <property type="molecule type" value="Genomic_DNA"/>
</dbReference>
<organism evidence="7 8">
    <name type="scientific">Nakamurella aerolata</name>
    <dbReference type="NCBI Taxonomy" id="1656892"/>
    <lineage>
        <taxon>Bacteria</taxon>
        <taxon>Bacillati</taxon>
        <taxon>Actinomycetota</taxon>
        <taxon>Actinomycetes</taxon>
        <taxon>Nakamurellales</taxon>
        <taxon>Nakamurellaceae</taxon>
        <taxon>Nakamurella</taxon>
    </lineage>
</organism>
<dbReference type="PANTHER" id="PTHR32308:SF10">
    <property type="entry name" value="CITRATE LYASE SUBUNIT BETA"/>
    <property type="match status" value="1"/>
</dbReference>
<feature type="binding site" evidence="5">
    <location>
        <position position="118"/>
    </location>
    <ligand>
        <name>Mg(2+)</name>
        <dbReference type="ChEBI" id="CHEBI:18420"/>
    </ligand>
</feature>
<reference evidence="7 8" key="1">
    <citation type="submission" date="2020-05" db="EMBL/GenBank/DDBJ databases">
        <title>Nakamurella sp. DB0629 isolated from air conditioner.</title>
        <authorList>
            <person name="Kim D.H."/>
            <person name="Kim D.-U."/>
        </authorList>
    </citation>
    <scope>NUCLEOTIDE SEQUENCE [LARGE SCALE GENOMIC DNA]</scope>
    <source>
        <strain evidence="7 8">DB0629</strain>
    </source>
</reference>
<evidence type="ECO:0000313" key="7">
    <source>
        <dbReference type="EMBL" id="NNG34213.1"/>
    </source>
</evidence>
<dbReference type="AlphaFoldDB" id="A0A849A4F7"/>
<feature type="binding site" evidence="5">
    <location>
        <position position="144"/>
    </location>
    <ligand>
        <name>Mg(2+)</name>
        <dbReference type="ChEBI" id="CHEBI:18420"/>
    </ligand>
</feature>
<dbReference type="InterPro" id="IPR011206">
    <property type="entry name" value="Citrate_lyase_beta/mcl1/mcl2"/>
</dbReference>
<dbReference type="InterPro" id="IPR015813">
    <property type="entry name" value="Pyrv/PenolPyrv_kinase-like_dom"/>
</dbReference>
<gene>
    <name evidence="7" type="ORF">HKD39_00460</name>
</gene>
<keyword evidence="8" id="KW-1185">Reference proteome</keyword>
<evidence type="ECO:0000313" key="8">
    <source>
        <dbReference type="Proteomes" id="UP000562984"/>
    </source>
</evidence>